<accession>A0A656GHW1</accession>
<feature type="non-terminal residue" evidence="1">
    <location>
        <position position="53"/>
    </location>
</feature>
<organism evidence="1 2">
    <name type="scientific">Pseudomonas amygdali pv. mori str. 301020</name>
    <dbReference type="NCBI Taxonomy" id="629261"/>
    <lineage>
        <taxon>Bacteria</taxon>
        <taxon>Pseudomonadati</taxon>
        <taxon>Pseudomonadota</taxon>
        <taxon>Gammaproteobacteria</taxon>
        <taxon>Pseudomonadales</taxon>
        <taxon>Pseudomonadaceae</taxon>
        <taxon>Pseudomonas</taxon>
        <taxon>Pseudomonas amygdali</taxon>
    </lineage>
</organism>
<dbReference type="EMBL" id="AEAG01001181">
    <property type="protein sequence ID" value="EGH25204.1"/>
    <property type="molecule type" value="Genomic_DNA"/>
</dbReference>
<dbReference type="AlphaFoldDB" id="A0A656GHW1"/>
<proteinExistence type="predicted"/>
<dbReference type="Proteomes" id="UP000003465">
    <property type="component" value="Unassembled WGS sequence"/>
</dbReference>
<name>A0A656GHW1_PSEA0</name>
<protein>
    <submittedName>
        <fullName evidence="1">Malonate decarboxylase, gamma subunit</fullName>
    </submittedName>
</protein>
<evidence type="ECO:0000313" key="2">
    <source>
        <dbReference type="Proteomes" id="UP000003465"/>
    </source>
</evidence>
<reference evidence="1 2" key="1">
    <citation type="journal article" date="2011" name="PLoS Pathog.">
        <title>Dynamic evolution of pathogenicity revealed by sequencing and comparative genomics of 19 Pseudomonas syringae isolates.</title>
        <authorList>
            <person name="Baltrus D.A."/>
            <person name="Nishimura M.T."/>
            <person name="Romanchuk A."/>
            <person name="Chang J.H."/>
            <person name="Mukhtar M.S."/>
            <person name="Cherkis K."/>
            <person name="Roach J."/>
            <person name="Grant S.R."/>
            <person name="Jones C.D."/>
            <person name="Dangl J.L."/>
        </authorList>
    </citation>
    <scope>NUCLEOTIDE SEQUENCE [LARGE SCALE GENOMIC DNA]</scope>
    <source>
        <strain evidence="1 2">301020</strain>
    </source>
</reference>
<gene>
    <name evidence="1" type="ORF">PSYMO_28671</name>
</gene>
<evidence type="ECO:0000313" key="1">
    <source>
        <dbReference type="EMBL" id="EGH25204.1"/>
    </source>
</evidence>
<sequence>MSYSQRGLHWFNALSAGATQVTGLPASLKVADSMLGEQPVRFVAGGWGYLPFV</sequence>
<comment type="caution">
    <text evidence="1">The sequence shown here is derived from an EMBL/GenBank/DDBJ whole genome shotgun (WGS) entry which is preliminary data.</text>
</comment>